<dbReference type="SUPFAM" id="SSF54928">
    <property type="entry name" value="RNA-binding domain, RBD"/>
    <property type="match status" value="1"/>
</dbReference>
<dbReference type="AlphaFoldDB" id="A0A0D2KCK9"/>
<organism evidence="5 6">
    <name type="scientific">Monoraphidium neglectum</name>
    <dbReference type="NCBI Taxonomy" id="145388"/>
    <lineage>
        <taxon>Eukaryota</taxon>
        <taxon>Viridiplantae</taxon>
        <taxon>Chlorophyta</taxon>
        <taxon>core chlorophytes</taxon>
        <taxon>Chlorophyceae</taxon>
        <taxon>CS clade</taxon>
        <taxon>Sphaeropleales</taxon>
        <taxon>Selenastraceae</taxon>
        <taxon>Monoraphidium</taxon>
    </lineage>
</organism>
<evidence type="ECO:0000313" key="6">
    <source>
        <dbReference type="Proteomes" id="UP000054498"/>
    </source>
</evidence>
<dbReference type="KEGG" id="mng:MNEG_0118"/>
<proteinExistence type="predicted"/>
<evidence type="ECO:0000259" key="4">
    <source>
        <dbReference type="PROSITE" id="PS50102"/>
    </source>
</evidence>
<feature type="domain" description="RRM" evidence="4">
    <location>
        <begin position="53"/>
        <end position="131"/>
    </location>
</feature>
<dbReference type="InterPro" id="IPR050907">
    <property type="entry name" value="SRSF"/>
</dbReference>
<feature type="compositionally biased region" description="Basic residues" evidence="3">
    <location>
        <begin position="14"/>
        <end position="27"/>
    </location>
</feature>
<keyword evidence="2" id="KW-0694">RNA-binding</keyword>
<dbReference type="InterPro" id="IPR000504">
    <property type="entry name" value="RRM_dom"/>
</dbReference>
<feature type="region of interest" description="Disordered" evidence="3">
    <location>
        <begin position="1"/>
        <end position="63"/>
    </location>
</feature>
<dbReference type="GO" id="GO:0008380">
    <property type="term" value="P:RNA splicing"/>
    <property type="evidence" value="ECO:0007669"/>
    <property type="project" value="UniProtKB-KW"/>
</dbReference>
<evidence type="ECO:0000256" key="2">
    <source>
        <dbReference type="PROSITE-ProRule" id="PRU00176"/>
    </source>
</evidence>
<dbReference type="Gene3D" id="3.30.70.330">
    <property type="match status" value="1"/>
</dbReference>
<dbReference type="Pfam" id="PF00076">
    <property type="entry name" value="RRM_1"/>
    <property type="match status" value="1"/>
</dbReference>
<keyword evidence="6" id="KW-1185">Reference proteome</keyword>
<dbReference type="PROSITE" id="PS50102">
    <property type="entry name" value="RRM"/>
    <property type="match status" value="1"/>
</dbReference>
<dbReference type="GO" id="GO:0003723">
    <property type="term" value="F:RNA binding"/>
    <property type="evidence" value="ECO:0007669"/>
    <property type="project" value="UniProtKB-UniRule"/>
</dbReference>
<keyword evidence="1" id="KW-0508">mRNA splicing</keyword>
<accession>A0A0D2KCK9</accession>
<evidence type="ECO:0000256" key="1">
    <source>
        <dbReference type="ARBA" id="ARBA00023187"/>
    </source>
</evidence>
<evidence type="ECO:0000256" key="3">
    <source>
        <dbReference type="SAM" id="MobiDB-lite"/>
    </source>
</evidence>
<name>A0A0D2KCK9_9CHLO</name>
<dbReference type="GeneID" id="25726236"/>
<feature type="compositionally biased region" description="Basic and acidic residues" evidence="3">
    <location>
        <begin position="1"/>
        <end position="13"/>
    </location>
</feature>
<gene>
    <name evidence="5" type="ORF">MNEG_0118</name>
</gene>
<protein>
    <recommendedName>
        <fullName evidence="4">RRM domain-containing protein</fullName>
    </recommendedName>
</protein>
<feature type="compositionally biased region" description="Basic and acidic residues" evidence="3">
    <location>
        <begin position="37"/>
        <end position="49"/>
    </location>
</feature>
<sequence length="150" mass="16956">MSRERGYDRDRSYSPRRRSPARGRGRSASRSPPRGGSDSRRSPAGDRAEPTGTSMMVRNLSRTTRPEDLRYACEKYGRVRDIYLPRDFYTQQPRGIGFVEFADPRDCRDAIRYMDGVMLDGRRVGCNLALHGRRKPEDMLARGGEGPGGA</sequence>
<dbReference type="STRING" id="145388.A0A0D2KCK9"/>
<dbReference type="RefSeq" id="XP_013906847.1">
    <property type="nucleotide sequence ID" value="XM_014051393.1"/>
</dbReference>
<dbReference type="EMBL" id="KK100229">
    <property type="protein sequence ID" value="KIZ07828.1"/>
    <property type="molecule type" value="Genomic_DNA"/>
</dbReference>
<dbReference type="InterPro" id="IPR012677">
    <property type="entry name" value="Nucleotide-bd_a/b_plait_sf"/>
</dbReference>
<feature type="compositionally biased region" description="Polar residues" evidence="3">
    <location>
        <begin position="51"/>
        <end position="63"/>
    </location>
</feature>
<reference evidence="5 6" key="1">
    <citation type="journal article" date="2013" name="BMC Genomics">
        <title>Reconstruction of the lipid metabolism for the microalga Monoraphidium neglectum from its genome sequence reveals characteristics suitable for biofuel production.</title>
        <authorList>
            <person name="Bogen C."/>
            <person name="Al-Dilaimi A."/>
            <person name="Albersmeier A."/>
            <person name="Wichmann J."/>
            <person name="Grundmann M."/>
            <person name="Rupp O."/>
            <person name="Lauersen K.J."/>
            <person name="Blifernez-Klassen O."/>
            <person name="Kalinowski J."/>
            <person name="Goesmann A."/>
            <person name="Mussgnug J.H."/>
            <person name="Kruse O."/>
        </authorList>
    </citation>
    <scope>NUCLEOTIDE SEQUENCE [LARGE SCALE GENOMIC DNA]</scope>
    <source>
        <strain evidence="5 6">SAG 48.87</strain>
    </source>
</reference>
<dbReference type="SMART" id="SM00360">
    <property type="entry name" value="RRM"/>
    <property type="match status" value="1"/>
</dbReference>
<dbReference type="Proteomes" id="UP000054498">
    <property type="component" value="Unassembled WGS sequence"/>
</dbReference>
<keyword evidence="1" id="KW-0507">mRNA processing</keyword>
<dbReference type="OrthoDB" id="439808at2759"/>
<evidence type="ECO:0000313" key="5">
    <source>
        <dbReference type="EMBL" id="KIZ07828.1"/>
    </source>
</evidence>
<dbReference type="PANTHER" id="PTHR23147">
    <property type="entry name" value="SERINE/ARGININE RICH SPLICING FACTOR"/>
    <property type="match status" value="1"/>
</dbReference>
<dbReference type="InterPro" id="IPR035979">
    <property type="entry name" value="RBD_domain_sf"/>
</dbReference>